<organism evidence="2 3">
    <name type="scientific">Brassica cretica</name>
    <name type="common">Mustard</name>
    <dbReference type="NCBI Taxonomy" id="69181"/>
    <lineage>
        <taxon>Eukaryota</taxon>
        <taxon>Viridiplantae</taxon>
        <taxon>Streptophyta</taxon>
        <taxon>Embryophyta</taxon>
        <taxon>Tracheophyta</taxon>
        <taxon>Spermatophyta</taxon>
        <taxon>Magnoliopsida</taxon>
        <taxon>eudicotyledons</taxon>
        <taxon>Gunneridae</taxon>
        <taxon>Pentapetalae</taxon>
        <taxon>rosids</taxon>
        <taxon>malvids</taxon>
        <taxon>Brassicales</taxon>
        <taxon>Brassicaceae</taxon>
        <taxon>Brassiceae</taxon>
        <taxon>Brassica</taxon>
    </lineage>
</organism>
<keyword evidence="1" id="KW-0808">Transferase</keyword>
<comment type="caution">
    <text evidence="2">The sequence shown here is derived from an EMBL/GenBank/DDBJ whole genome shotgun (WGS) entry which is preliminary data.</text>
</comment>
<name>A0ABQ7DNL9_BRACR</name>
<gene>
    <name evidence="2" type="ORF">DY000_02035978</name>
</gene>
<dbReference type="PANTHER" id="PTHR43448">
    <property type="entry name" value="PROTOHEME IX FARNESYLTRANSFERASE, MITOCHONDRIAL"/>
    <property type="match status" value="1"/>
</dbReference>
<sequence>MWRRSAVSRFSSRISLSSSSSRLIPWSRELCAVNTFPQPPPSSEPTAKLAISGAGSDPNRVLTSGAAAATSRIAAAAGLGHHYARCYWELSKARLSMLVVATSGTGYILGTGNAAVDLAGLCYTCAGTMMIAASANSLNQLKNPKQRKPRRGEEEEEETVFLKPEDELFLQLSSWSFTYPMRSQLVTSHEMKNYQLMGLVMAVEAKRIPEFRQMLNSLID</sequence>
<protein>
    <submittedName>
        <fullName evidence="2">Uncharacterized protein</fullName>
    </submittedName>
</protein>
<accession>A0ABQ7DNL9</accession>
<evidence type="ECO:0000256" key="1">
    <source>
        <dbReference type="ARBA" id="ARBA00022679"/>
    </source>
</evidence>
<dbReference type="PANTHER" id="PTHR43448:SF2">
    <property type="entry name" value="PROTOHEME IX FARNESYLTRANSFERASE, MITOCHONDRIAL"/>
    <property type="match status" value="1"/>
</dbReference>
<evidence type="ECO:0000313" key="2">
    <source>
        <dbReference type="EMBL" id="KAF3579207.1"/>
    </source>
</evidence>
<proteinExistence type="predicted"/>
<dbReference type="EMBL" id="QGKV02000649">
    <property type="protein sequence ID" value="KAF3579207.1"/>
    <property type="molecule type" value="Genomic_DNA"/>
</dbReference>
<reference evidence="2 3" key="1">
    <citation type="journal article" date="2020" name="BMC Genomics">
        <title>Intraspecific diversification of the crop wild relative Brassica cretica Lam. using demographic model selection.</title>
        <authorList>
            <person name="Kioukis A."/>
            <person name="Michalopoulou V.A."/>
            <person name="Briers L."/>
            <person name="Pirintsos S."/>
            <person name="Studholme D.J."/>
            <person name="Pavlidis P."/>
            <person name="Sarris P.F."/>
        </authorList>
    </citation>
    <scope>NUCLEOTIDE SEQUENCE [LARGE SCALE GENOMIC DNA]</scope>
    <source>
        <strain evidence="3">cv. PFS-1207/04</strain>
    </source>
</reference>
<evidence type="ECO:0000313" key="3">
    <source>
        <dbReference type="Proteomes" id="UP000266723"/>
    </source>
</evidence>
<keyword evidence="3" id="KW-1185">Reference proteome</keyword>
<dbReference type="InterPro" id="IPR006369">
    <property type="entry name" value="Protohaem_IX_farnesylTrfase"/>
</dbReference>
<dbReference type="Proteomes" id="UP000266723">
    <property type="component" value="Unassembled WGS sequence"/>
</dbReference>